<evidence type="ECO:0000313" key="7">
    <source>
        <dbReference type="EMBL" id="PWU23118.1"/>
    </source>
</evidence>
<dbReference type="InterPro" id="IPR023574">
    <property type="entry name" value="Ribosomal_uL4_dom_sf"/>
</dbReference>
<comment type="similarity">
    <text evidence="1">Belongs to the universal ribosomal protein uL4 family.</text>
</comment>
<dbReference type="SUPFAM" id="SSF52166">
    <property type="entry name" value="Ribosomal protein L4"/>
    <property type="match status" value="1"/>
</dbReference>
<evidence type="ECO:0000256" key="1">
    <source>
        <dbReference type="ARBA" id="ARBA00010528"/>
    </source>
</evidence>
<dbReference type="PANTHER" id="PTHR10746">
    <property type="entry name" value="50S RIBOSOMAL PROTEIN L4"/>
    <property type="match status" value="1"/>
</dbReference>
<gene>
    <name evidence="7" type="ORF">C5B42_03985</name>
</gene>
<dbReference type="GO" id="GO:0006412">
    <property type="term" value="P:translation"/>
    <property type="evidence" value="ECO:0007669"/>
    <property type="project" value="InterPro"/>
</dbReference>
<dbReference type="InterPro" id="IPR013005">
    <property type="entry name" value="Ribosomal_uL4-like"/>
</dbReference>
<evidence type="ECO:0000313" key="8">
    <source>
        <dbReference type="Proteomes" id="UP000246104"/>
    </source>
</evidence>
<evidence type="ECO:0000256" key="4">
    <source>
        <dbReference type="ARBA" id="ARBA00035244"/>
    </source>
</evidence>
<name>A0A317JNN5_9BACT</name>
<dbReference type="GO" id="GO:0003735">
    <property type="term" value="F:structural constituent of ribosome"/>
    <property type="evidence" value="ECO:0007669"/>
    <property type="project" value="InterPro"/>
</dbReference>
<sequence>MNVQIMTTSGEKKKTIDSAIFDLVYSPVIVAQAVRVYLANQRQGTAKVKTRGEVDRTKKKWYKQKHTGNARHGARNAHIFVGGGVSHGPDGMQNWKLSMSKPMRMNALQTALALQAKDGHVSIVEGLDSVLPKTKDVMVVLNNMNMAEKKILIVLDKTLPNLIRASQNVGSVLCSRVDRLNTYEVMSAHAVLMTEEALKALEGKFKTKKKTEVKEEKKAVKKTTTKKVAKKATEVKE</sequence>
<comment type="caution">
    <text evidence="7">The sequence shown here is derived from an EMBL/GenBank/DDBJ whole genome shotgun (WGS) entry which is preliminary data.</text>
</comment>
<evidence type="ECO:0000256" key="2">
    <source>
        <dbReference type="ARBA" id="ARBA00022980"/>
    </source>
</evidence>
<dbReference type="EMBL" id="PSRQ01000045">
    <property type="protein sequence ID" value="PWU23118.1"/>
    <property type="molecule type" value="Genomic_DNA"/>
</dbReference>
<feature type="region of interest" description="Disordered" evidence="6">
    <location>
        <begin position="212"/>
        <end position="237"/>
    </location>
</feature>
<dbReference type="NCBIfam" id="TIGR03953">
    <property type="entry name" value="rplD_bact"/>
    <property type="match status" value="1"/>
</dbReference>
<dbReference type="Pfam" id="PF00573">
    <property type="entry name" value="Ribosomal_L4"/>
    <property type="match status" value="1"/>
</dbReference>
<dbReference type="AlphaFoldDB" id="A0A317JNN5"/>
<evidence type="ECO:0000256" key="5">
    <source>
        <dbReference type="ARBA" id="ARBA00035462"/>
    </source>
</evidence>
<dbReference type="GO" id="GO:1990904">
    <property type="term" value="C:ribonucleoprotein complex"/>
    <property type="evidence" value="ECO:0007669"/>
    <property type="project" value="UniProtKB-KW"/>
</dbReference>
<keyword evidence="2 7" id="KW-0689">Ribosomal protein</keyword>
<dbReference type="Gene3D" id="3.40.1370.10">
    <property type="match status" value="1"/>
</dbReference>
<accession>A0A317JNN5</accession>
<dbReference type="Proteomes" id="UP000246104">
    <property type="component" value="Unassembled WGS sequence"/>
</dbReference>
<dbReference type="InterPro" id="IPR002136">
    <property type="entry name" value="Ribosomal_uL4"/>
</dbReference>
<keyword evidence="3" id="KW-0687">Ribonucleoprotein</keyword>
<dbReference type="PANTHER" id="PTHR10746:SF6">
    <property type="entry name" value="LARGE RIBOSOMAL SUBUNIT PROTEIN UL4M"/>
    <property type="match status" value="1"/>
</dbReference>
<proteinExistence type="inferred from homology"/>
<evidence type="ECO:0000256" key="6">
    <source>
        <dbReference type="SAM" id="MobiDB-lite"/>
    </source>
</evidence>
<protein>
    <recommendedName>
        <fullName evidence="4">Large ribosomal subunit protein uL4</fullName>
    </recommendedName>
    <alternativeName>
        <fullName evidence="5">50S ribosomal protein L4</fullName>
    </alternativeName>
</protein>
<organism evidence="7 8">
    <name type="scientific">Candidatus Cerribacteria bacterium 'Amazon FNV 2010 28 9'</name>
    <dbReference type="NCBI Taxonomy" id="2081795"/>
    <lineage>
        <taxon>Bacteria</taxon>
        <taxon>Candidatus Cerribacteria</taxon>
    </lineage>
</organism>
<reference evidence="7 8" key="1">
    <citation type="submission" date="2018-02" db="EMBL/GenBank/DDBJ databases">
        <title>Genomic Reconstructions from Amazon Rainforest and Pasture Soil Reveal Novel Insights into the Physiology of Candidate Phyla in Tropical Sites.</title>
        <authorList>
            <person name="Kroeger M.E."/>
            <person name="Delmont T."/>
            <person name="Eren A.M."/>
            <person name="Guo J."/>
            <person name="Meyer K.M."/>
            <person name="Khan K."/>
            <person name="Rodrigues J.L.M."/>
            <person name="Bohannan B.J.M."/>
            <person name="Tringe S."/>
            <person name="Borges C.D."/>
            <person name="Tiedje J."/>
            <person name="Tsai S.M."/>
            <person name="Nusslein K."/>
        </authorList>
    </citation>
    <scope>NUCLEOTIDE SEQUENCE [LARGE SCALE GENOMIC DNA]</scope>
    <source>
        <strain evidence="7">Amazon FNV 2010 28 9</strain>
    </source>
</reference>
<evidence type="ECO:0000256" key="3">
    <source>
        <dbReference type="ARBA" id="ARBA00023274"/>
    </source>
</evidence>
<feature type="compositionally biased region" description="Basic residues" evidence="6">
    <location>
        <begin position="219"/>
        <end position="230"/>
    </location>
</feature>
<dbReference type="GO" id="GO:0005840">
    <property type="term" value="C:ribosome"/>
    <property type="evidence" value="ECO:0007669"/>
    <property type="project" value="UniProtKB-KW"/>
</dbReference>